<gene>
    <name evidence="1" type="ORF">I215_01813</name>
</gene>
<protein>
    <submittedName>
        <fullName evidence="1">Uncharacterized protein</fullName>
    </submittedName>
</protein>
<dbReference type="STRING" id="555500.I215_01813"/>
<evidence type="ECO:0000313" key="1">
    <source>
        <dbReference type="EMBL" id="EKF56219.1"/>
    </source>
</evidence>
<comment type="caution">
    <text evidence="1">The sequence shown here is derived from an EMBL/GenBank/DDBJ whole genome shotgun (WGS) entry which is preliminary data.</text>
</comment>
<sequence length="169" mass="20018">MYLLNLVNSITMADFTITQNIPVSNHVYKYLKNRYGDDHIIATRETVVGGIVLSLLNRNNDIRHVSKKSYDKVFSVLIKEEKYLRNGVHIDTRSAQAFNDTIDKMFREELFCHVMINKFSNNEQFNQGIRNFLKVYDITEDDIKYETLYRDFKRKKDNIQISLNLEKQP</sequence>
<name>K2PXR7_9FLAO</name>
<dbReference type="AlphaFoldDB" id="K2PXR7"/>
<reference evidence="1 2" key="1">
    <citation type="journal article" date="2012" name="J. Bacteriol.">
        <title>Genome Sequence of Galbibacter marinum Type Strain ck-I2-15.</title>
        <authorList>
            <person name="Lai Q."/>
            <person name="Li C."/>
            <person name="Shao Z."/>
        </authorList>
    </citation>
    <scope>NUCLEOTIDE SEQUENCE [LARGE SCALE GENOMIC DNA]</scope>
    <source>
        <strain evidence="2">ck-I2-15</strain>
    </source>
</reference>
<dbReference type="Proteomes" id="UP000007364">
    <property type="component" value="Unassembled WGS sequence"/>
</dbReference>
<organism evidence="1 2">
    <name type="scientific">Galbibacter marinus</name>
    <dbReference type="NCBI Taxonomy" id="555500"/>
    <lineage>
        <taxon>Bacteria</taxon>
        <taxon>Pseudomonadati</taxon>
        <taxon>Bacteroidota</taxon>
        <taxon>Flavobacteriia</taxon>
        <taxon>Flavobacteriales</taxon>
        <taxon>Flavobacteriaceae</taxon>
        <taxon>Galbibacter</taxon>
    </lineage>
</organism>
<keyword evidence="2" id="KW-1185">Reference proteome</keyword>
<proteinExistence type="predicted"/>
<accession>K2PXR7</accession>
<dbReference type="EMBL" id="AMSG01000002">
    <property type="protein sequence ID" value="EKF56219.1"/>
    <property type="molecule type" value="Genomic_DNA"/>
</dbReference>
<evidence type="ECO:0000313" key="2">
    <source>
        <dbReference type="Proteomes" id="UP000007364"/>
    </source>
</evidence>